<feature type="compositionally biased region" description="Low complexity" evidence="1">
    <location>
        <begin position="396"/>
        <end position="410"/>
    </location>
</feature>
<keyword evidence="3" id="KW-1185">Reference proteome</keyword>
<evidence type="ECO:0000313" key="3">
    <source>
        <dbReference type="Proteomes" id="UP001642520"/>
    </source>
</evidence>
<protein>
    <submittedName>
        <fullName evidence="2">Uncharacterized protein</fullName>
    </submittedName>
</protein>
<evidence type="ECO:0000256" key="1">
    <source>
        <dbReference type="SAM" id="MobiDB-lite"/>
    </source>
</evidence>
<gene>
    <name evidence="2" type="ORF">XYLVIOL_LOCUS2800</name>
</gene>
<organism evidence="2 3">
    <name type="scientific">Xylocopa violacea</name>
    <name type="common">Violet carpenter bee</name>
    <name type="synonym">Apis violacea</name>
    <dbReference type="NCBI Taxonomy" id="135666"/>
    <lineage>
        <taxon>Eukaryota</taxon>
        <taxon>Metazoa</taxon>
        <taxon>Ecdysozoa</taxon>
        <taxon>Arthropoda</taxon>
        <taxon>Hexapoda</taxon>
        <taxon>Insecta</taxon>
        <taxon>Pterygota</taxon>
        <taxon>Neoptera</taxon>
        <taxon>Endopterygota</taxon>
        <taxon>Hymenoptera</taxon>
        <taxon>Apocrita</taxon>
        <taxon>Aculeata</taxon>
        <taxon>Apoidea</taxon>
        <taxon>Anthophila</taxon>
        <taxon>Apidae</taxon>
        <taxon>Xylocopa</taxon>
        <taxon>Xylocopa</taxon>
    </lineage>
</organism>
<proteinExistence type="predicted"/>
<sequence>MEKRNCTLITFNSRDRLVVRTLRCGRSNPVYNKCSVSCATSSKLQSLTSIKHPNVYNGHKDSNYLIRSQRQLKETDYNIDSKEEKQIRDSRRVTGSRRHLRVGDAHQVANYFLSGGPLKGHDHFVQGRDCDSRNDGDTVAEASNVTTENNTDLSANEENSNTNLSDSIVGAPHIPSSGSQLGAAPIGQSLYNSGTDNLNSMLHPVLNTLTGTQNSLGHDLLRSVLHPNLHPHINTLHHIPRTLIRTATLPVTSLMQARSELRNILHPNGPLLRNVNKSLLRAKARKNHLIPPIYPLHPIHPLHRIHPLQPVQPLYPIGHHPPIVGLAHTGLHSNALPPSTIQSHQLIPHPEPTGYIVRYVPHNKSTTSLSPVVGASHQQSASCVDNNLNMQQNVANPTNNENENTNETTPSIDEDQTEDDNQS</sequence>
<feature type="compositionally biased region" description="Acidic residues" evidence="1">
    <location>
        <begin position="412"/>
        <end position="423"/>
    </location>
</feature>
<dbReference type="EMBL" id="CAXAJV020001288">
    <property type="protein sequence ID" value="CAL7937580.1"/>
    <property type="molecule type" value="Genomic_DNA"/>
</dbReference>
<reference evidence="2 3" key="1">
    <citation type="submission" date="2024-08" db="EMBL/GenBank/DDBJ databases">
        <authorList>
            <person name="Will J Nash"/>
            <person name="Angela Man"/>
            <person name="Seanna McTaggart"/>
            <person name="Kendall Baker"/>
            <person name="Tom Barker"/>
            <person name="Leah Catchpole"/>
            <person name="Alex Durrant"/>
            <person name="Karim Gharbi"/>
            <person name="Naomi Irish"/>
            <person name="Gemy Kaithakottil"/>
            <person name="Debby Ku"/>
            <person name="Aaliyah Providence"/>
            <person name="Felix Shaw"/>
            <person name="David Swarbreck"/>
            <person name="Chris Watkins"/>
            <person name="Ann M. McCartney"/>
            <person name="Giulio Formenti"/>
            <person name="Alice Mouton"/>
            <person name="Noel Vella"/>
            <person name="Bjorn M von Reumont"/>
            <person name="Adriana Vella"/>
            <person name="Wilfried Haerty"/>
        </authorList>
    </citation>
    <scope>NUCLEOTIDE SEQUENCE [LARGE SCALE GENOMIC DNA]</scope>
</reference>
<accession>A0ABP1N9B2</accession>
<dbReference type="Proteomes" id="UP001642520">
    <property type="component" value="Unassembled WGS sequence"/>
</dbReference>
<feature type="region of interest" description="Disordered" evidence="1">
    <location>
        <begin position="391"/>
        <end position="423"/>
    </location>
</feature>
<name>A0ABP1N9B2_XYLVO</name>
<feature type="compositionally biased region" description="Polar residues" evidence="1">
    <location>
        <begin position="141"/>
        <end position="161"/>
    </location>
</feature>
<comment type="caution">
    <text evidence="2">The sequence shown here is derived from an EMBL/GenBank/DDBJ whole genome shotgun (WGS) entry which is preliminary data.</text>
</comment>
<feature type="region of interest" description="Disordered" evidence="1">
    <location>
        <begin position="133"/>
        <end position="161"/>
    </location>
</feature>
<evidence type="ECO:0000313" key="2">
    <source>
        <dbReference type="EMBL" id="CAL7937580.1"/>
    </source>
</evidence>